<organism evidence="1 2">
    <name type="scientific">Mycetocola tolaasinivorans</name>
    <dbReference type="NCBI Taxonomy" id="76635"/>
    <lineage>
        <taxon>Bacteria</taxon>
        <taxon>Bacillati</taxon>
        <taxon>Actinomycetota</taxon>
        <taxon>Actinomycetes</taxon>
        <taxon>Micrococcales</taxon>
        <taxon>Microbacteriaceae</taxon>
        <taxon>Mycetocola</taxon>
    </lineage>
</organism>
<dbReference type="RefSeq" id="WP_121647369.1">
    <property type="nucleotide sequence ID" value="NZ_RCUX01000002.1"/>
</dbReference>
<accession>A0A3L7AA92</accession>
<reference evidence="1 2" key="1">
    <citation type="submission" date="2018-10" db="EMBL/GenBank/DDBJ databases">
        <authorList>
            <person name="Li J."/>
        </authorList>
    </citation>
    <scope>NUCLEOTIDE SEQUENCE [LARGE SCALE GENOMIC DNA]</scope>
    <source>
        <strain evidence="1 2">IF 016277</strain>
    </source>
</reference>
<dbReference type="OrthoDB" id="4748655at2"/>
<proteinExistence type="predicted"/>
<comment type="caution">
    <text evidence="1">The sequence shown here is derived from an EMBL/GenBank/DDBJ whole genome shotgun (WGS) entry which is preliminary data.</text>
</comment>
<name>A0A3L7AA92_9MICO</name>
<gene>
    <name evidence="1" type="ORF">D9V32_02745</name>
</gene>
<evidence type="ECO:0000313" key="1">
    <source>
        <dbReference type="EMBL" id="RLP77386.1"/>
    </source>
</evidence>
<keyword evidence="2" id="KW-1185">Reference proteome</keyword>
<dbReference type="Proteomes" id="UP000272503">
    <property type="component" value="Unassembled WGS sequence"/>
</dbReference>
<evidence type="ECO:0000313" key="2">
    <source>
        <dbReference type="Proteomes" id="UP000272503"/>
    </source>
</evidence>
<sequence length="61" mass="6964">MTLTDIIRSPDGLRSISRERLREAVRKSTRASAALEGRVIPEDYVRPEWVTKFLAAHDRLG</sequence>
<protein>
    <submittedName>
        <fullName evidence="1">Uncharacterized protein</fullName>
    </submittedName>
</protein>
<dbReference type="AlphaFoldDB" id="A0A3L7AA92"/>
<dbReference type="EMBL" id="RCUX01000002">
    <property type="protein sequence ID" value="RLP77386.1"/>
    <property type="molecule type" value="Genomic_DNA"/>
</dbReference>